<keyword evidence="7 10" id="KW-0862">Zinc</keyword>
<dbReference type="NCBIfam" id="TIGR00157">
    <property type="entry name" value="ribosome small subunit-dependent GTPase A"/>
    <property type="match status" value="1"/>
</dbReference>
<dbReference type="Gene3D" id="2.40.50.140">
    <property type="entry name" value="Nucleic acid-binding proteins"/>
    <property type="match status" value="1"/>
</dbReference>
<evidence type="ECO:0000256" key="2">
    <source>
        <dbReference type="ARBA" id="ARBA00022517"/>
    </source>
</evidence>
<dbReference type="CDD" id="cd01854">
    <property type="entry name" value="YjeQ_EngC"/>
    <property type="match status" value="1"/>
</dbReference>
<evidence type="ECO:0000256" key="9">
    <source>
        <dbReference type="ARBA" id="ARBA00023134"/>
    </source>
</evidence>
<name>A0A7G9GI65_9FIRM</name>
<accession>A0A7G9GI65</accession>
<evidence type="ECO:0000256" key="5">
    <source>
        <dbReference type="ARBA" id="ARBA00022741"/>
    </source>
</evidence>
<feature type="binding site" evidence="10">
    <location>
        <position position="262"/>
    </location>
    <ligand>
        <name>Zn(2+)</name>
        <dbReference type="ChEBI" id="CHEBI:29105"/>
    </ligand>
</feature>
<dbReference type="PROSITE" id="PS50936">
    <property type="entry name" value="ENGC_GTPASE"/>
    <property type="match status" value="1"/>
</dbReference>
<dbReference type="EC" id="3.6.1.-" evidence="10"/>
<dbReference type="SUPFAM" id="SSF52540">
    <property type="entry name" value="P-loop containing nucleoside triphosphate hydrolases"/>
    <property type="match status" value="1"/>
</dbReference>
<evidence type="ECO:0000256" key="3">
    <source>
        <dbReference type="ARBA" id="ARBA00022723"/>
    </source>
</evidence>
<dbReference type="InterPro" id="IPR010914">
    <property type="entry name" value="RsgA_GTPase_dom"/>
</dbReference>
<dbReference type="KEGG" id="whj:H9Q79_10770"/>
<dbReference type="GO" id="GO:0005737">
    <property type="term" value="C:cytoplasm"/>
    <property type="evidence" value="ECO:0007669"/>
    <property type="project" value="UniProtKB-SubCell"/>
</dbReference>
<dbReference type="InterPro" id="IPR027417">
    <property type="entry name" value="P-loop_NTPase"/>
</dbReference>
<gene>
    <name evidence="10 13" type="primary">rsgA</name>
    <name evidence="13" type="ORF">H9Q79_10770</name>
</gene>
<organism evidence="13 14">
    <name type="scientific">Wansuia hejianensis</name>
    <dbReference type="NCBI Taxonomy" id="2763667"/>
    <lineage>
        <taxon>Bacteria</taxon>
        <taxon>Bacillati</taxon>
        <taxon>Bacillota</taxon>
        <taxon>Clostridia</taxon>
        <taxon>Lachnospirales</taxon>
        <taxon>Lachnospiraceae</taxon>
        <taxon>Wansuia</taxon>
    </lineage>
</organism>
<dbReference type="PROSITE" id="PS51721">
    <property type="entry name" value="G_CP"/>
    <property type="match status" value="1"/>
</dbReference>
<dbReference type="InterPro" id="IPR031944">
    <property type="entry name" value="RsgA_N"/>
</dbReference>
<keyword evidence="6 10" id="KW-0378">Hydrolase</keyword>
<comment type="subunit">
    <text evidence="10">Monomer. Associates with 30S ribosomal subunit, binds 16S rRNA.</text>
</comment>
<keyword evidence="1 10" id="KW-0963">Cytoplasm</keyword>
<dbReference type="GO" id="GO:0005525">
    <property type="term" value="F:GTP binding"/>
    <property type="evidence" value="ECO:0007669"/>
    <property type="project" value="UniProtKB-UniRule"/>
</dbReference>
<keyword evidence="9 10" id="KW-0342">GTP-binding</keyword>
<feature type="binding site" evidence="10">
    <location>
        <position position="249"/>
    </location>
    <ligand>
        <name>Zn(2+)</name>
        <dbReference type="ChEBI" id="CHEBI:29105"/>
    </ligand>
</feature>
<comment type="function">
    <text evidence="10">One of several proteins that assist in the late maturation steps of the functional core of the 30S ribosomal subunit. Helps release RbfA from mature subunits. May play a role in the assembly of ribosomal proteins into the subunit. Circularly permuted GTPase that catalyzes slow GTP hydrolysis, GTPase activity is stimulated by the 30S ribosomal subunit.</text>
</comment>
<dbReference type="GO" id="GO:0019843">
    <property type="term" value="F:rRNA binding"/>
    <property type="evidence" value="ECO:0007669"/>
    <property type="project" value="UniProtKB-KW"/>
</dbReference>
<feature type="binding site" evidence="10">
    <location>
        <begin position="167"/>
        <end position="175"/>
    </location>
    <ligand>
        <name>GTP</name>
        <dbReference type="ChEBI" id="CHEBI:37565"/>
    </ligand>
</feature>
<comment type="cofactor">
    <cofactor evidence="10">
        <name>Zn(2+)</name>
        <dbReference type="ChEBI" id="CHEBI:29105"/>
    </cofactor>
    <text evidence="10">Binds 1 zinc ion per subunit.</text>
</comment>
<evidence type="ECO:0000256" key="6">
    <source>
        <dbReference type="ARBA" id="ARBA00022801"/>
    </source>
</evidence>
<feature type="binding site" evidence="10">
    <location>
        <begin position="116"/>
        <end position="119"/>
    </location>
    <ligand>
        <name>GTP</name>
        <dbReference type="ChEBI" id="CHEBI:37565"/>
    </ligand>
</feature>
<dbReference type="Proteomes" id="UP000515860">
    <property type="component" value="Chromosome"/>
</dbReference>
<evidence type="ECO:0000256" key="10">
    <source>
        <dbReference type="HAMAP-Rule" id="MF_01820"/>
    </source>
</evidence>
<keyword evidence="5 10" id="KW-0547">Nucleotide-binding</keyword>
<dbReference type="EMBL" id="CP060635">
    <property type="protein sequence ID" value="QNM10497.1"/>
    <property type="molecule type" value="Genomic_DNA"/>
</dbReference>
<keyword evidence="14" id="KW-1185">Reference proteome</keyword>
<dbReference type="GO" id="GO:0046872">
    <property type="term" value="F:metal ion binding"/>
    <property type="evidence" value="ECO:0007669"/>
    <property type="project" value="UniProtKB-KW"/>
</dbReference>
<dbReference type="HAMAP" id="MF_01820">
    <property type="entry name" value="GTPase_RsgA"/>
    <property type="match status" value="1"/>
</dbReference>
<evidence type="ECO:0000313" key="14">
    <source>
        <dbReference type="Proteomes" id="UP000515860"/>
    </source>
</evidence>
<feature type="domain" description="CP-type G" evidence="12">
    <location>
        <begin position="67"/>
        <end position="225"/>
    </location>
</feature>
<evidence type="ECO:0000259" key="12">
    <source>
        <dbReference type="PROSITE" id="PS51721"/>
    </source>
</evidence>
<evidence type="ECO:0000256" key="4">
    <source>
        <dbReference type="ARBA" id="ARBA00022730"/>
    </source>
</evidence>
<evidence type="ECO:0000256" key="7">
    <source>
        <dbReference type="ARBA" id="ARBA00022833"/>
    </source>
</evidence>
<dbReference type="GO" id="GO:0003924">
    <property type="term" value="F:GTPase activity"/>
    <property type="evidence" value="ECO:0007669"/>
    <property type="project" value="UniProtKB-UniRule"/>
</dbReference>
<evidence type="ECO:0000256" key="1">
    <source>
        <dbReference type="ARBA" id="ARBA00022490"/>
    </source>
</evidence>
<dbReference type="Pfam" id="PF03193">
    <property type="entry name" value="RsgA_GTPase"/>
    <property type="match status" value="1"/>
</dbReference>
<comment type="similarity">
    <text evidence="10">Belongs to the TRAFAC class YlqF/YawG GTPase family. RsgA subfamily.</text>
</comment>
<keyword evidence="8 10" id="KW-0694">RNA-binding</keyword>
<keyword evidence="2 10" id="KW-0690">Ribosome biogenesis</keyword>
<dbReference type="GO" id="GO:0042274">
    <property type="term" value="P:ribosomal small subunit biogenesis"/>
    <property type="evidence" value="ECO:0007669"/>
    <property type="project" value="UniProtKB-UniRule"/>
</dbReference>
<dbReference type="PANTHER" id="PTHR32120:SF11">
    <property type="entry name" value="SMALL RIBOSOMAL SUBUNIT BIOGENESIS GTPASE RSGA 1, MITOCHONDRIAL-RELATED"/>
    <property type="match status" value="1"/>
</dbReference>
<keyword evidence="3 10" id="KW-0479">Metal-binding</keyword>
<dbReference type="AlphaFoldDB" id="A0A7G9GI65"/>
<evidence type="ECO:0000259" key="11">
    <source>
        <dbReference type="PROSITE" id="PS50936"/>
    </source>
</evidence>
<proteinExistence type="inferred from homology"/>
<feature type="binding site" evidence="10">
    <location>
        <position position="254"/>
    </location>
    <ligand>
        <name>Zn(2+)</name>
        <dbReference type="ChEBI" id="CHEBI:29105"/>
    </ligand>
</feature>
<dbReference type="Gene3D" id="3.40.50.300">
    <property type="entry name" value="P-loop containing nucleotide triphosphate hydrolases"/>
    <property type="match status" value="1"/>
</dbReference>
<protein>
    <recommendedName>
        <fullName evidence="10">Small ribosomal subunit biogenesis GTPase RsgA</fullName>
        <ecNumber evidence="10">3.6.1.-</ecNumber>
    </recommendedName>
</protein>
<dbReference type="InterPro" id="IPR012340">
    <property type="entry name" value="NA-bd_OB-fold"/>
</dbReference>
<dbReference type="PANTHER" id="PTHR32120">
    <property type="entry name" value="SMALL RIBOSOMAL SUBUNIT BIOGENESIS GTPASE RSGA"/>
    <property type="match status" value="1"/>
</dbReference>
<sequence>MYTPEYPATHAPDGAGEQLCYSTMYECKAKGIFRKEGKKPLVGDNVRIEVLDEDDKTANLVEILPRKNELIRPAVSNVDQAMVIFSLESPKPNGALLDRFLIMMEKQGVPVFVCFNKEDLVSLDEAEHWKKIYRSCGYDVLLCSAGDGKGLDEIETRLTGRTTVVAGPSGVGKSTITNLMQTEICMETGEISRKLKRGKHTTRHSQLIPLGGDTYLCDTPGFTSLYTAEMDKEELRNYFPEFAPFEGGCRFQGCVHVNEPDCRIKEAVEAGKISSERYENYRMFYEELKEKEKRRY</sequence>
<feature type="binding site" evidence="10">
    <location>
        <position position="256"/>
    </location>
    <ligand>
        <name>Zn(2+)</name>
        <dbReference type="ChEBI" id="CHEBI:29105"/>
    </ligand>
</feature>
<dbReference type="InterPro" id="IPR030378">
    <property type="entry name" value="G_CP_dom"/>
</dbReference>
<evidence type="ECO:0000313" key="13">
    <source>
        <dbReference type="EMBL" id="QNM10497.1"/>
    </source>
</evidence>
<dbReference type="Gene3D" id="1.10.40.50">
    <property type="entry name" value="Probable gtpase engc, domain 3"/>
    <property type="match status" value="1"/>
</dbReference>
<feature type="domain" description="EngC GTPase" evidence="11">
    <location>
        <begin position="76"/>
        <end position="223"/>
    </location>
</feature>
<keyword evidence="4 10" id="KW-0699">rRNA-binding</keyword>
<evidence type="ECO:0000256" key="8">
    <source>
        <dbReference type="ARBA" id="ARBA00022884"/>
    </source>
</evidence>
<dbReference type="Pfam" id="PF16745">
    <property type="entry name" value="RsgA_N"/>
    <property type="match status" value="1"/>
</dbReference>
<reference evidence="13 14" key="1">
    <citation type="submission" date="2020-08" db="EMBL/GenBank/DDBJ databases">
        <authorList>
            <person name="Liu C."/>
            <person name="Sun Q."/>
        </authorList>
    </citation>
    <scope>NUCLEOTIDE SEQUENCE [LARGE SCALE GENOMIC DNA]</scope>
    <source>
        <strain evidence="13 14">NSJ-29</strain>
    </source>
</reference>
<dbReference type="InterPro" id="IPR004881">
    <property type="entry name" value="Ribosome_biogen_GTPase_RsgA"/>
</dbReference>
<dbReference type="SUPFAM" id="SSF50249">
    <property type="entry name" value="Nucleic acid-binding proteins"/>
    <property type="match status" value="1"/>
</dbReference>
<comment type="subcellular location">
    <subcellularLocation>
        <location evidence="10">Cytoplasm</location>
    </subcellularLocation>
</comment>